<protein>
    <submittedName>
        <fullName evidence="3">Uncharacterized protein</fullName>
    </submittedName>
</protein>
<dbReference type="EMBL" id="SMMX01000003">
    <property type="protein sequence ID" value="TDA22729.1"/>
    <property type="molecule type" value="Genomic_DNA"/>
</dbReference>
<dbReference type="AlphaFoldDB" id="A0A4R4FIJ6"/>
<keyword evidence="4" id="KW-1185">Reference proteome</keyword>
<evidence type="ECO:0000256" key="1">
    <source>
        <dbReference type="SAM" id="MobiDB-lite"/>
    </source>
</evidence>
<comment type="caution">
    <text evidence="3">The sequence shown here is derived from an EMBL/GenBank/DDBJ whole genome shotgun (WGS) entry which is preliminary data.</text>
</comment>
<evidence type="ECO:0000256" key="2">
    <source>
        <dbReference type="SAM" id="Phobius"/>
    </source>
</evidence>
<organism evidence="3 4">
    <name type="scientific">Extibacter muris</name>
    <dbReference type="NCBI Taxonomy" id="1796622"/>
    <lineage>
        <taxon>Bacteria</taxon>
        <taxon>Bacillati</taxon>
        <taxon>Bacillota</taxon>
        <taxon>Clostridia</taxon>
        <taxon>Lachnospirales</taxon>
        <taxon>Lachnospiraceae</taxon>
        <taxon>Extibacter</taxon>
    </lineage>
</organism>
<proteinExistence type="predicted"/>
<keyword evidence="2" id="KW-1133">Transmembrane helix</keyword>
<accession>A0A4R4FIJ6</accession>
<feature type="transmembrane region" description="Helical" evidence="2">
    <location>
        <begin position="106"/>
        <end position="128"/>
    </location>
</feature>
<keyword evidence="2" id="KW-0812">Transmembrane</keyword>
<gene>
    <name evidence="3" type="ORF">E1963_04890</name>
</gene>
<evidence type="ECO:0000313" key="4">
    <source>
        <dbReference type="Proteomes" id="UP000295710"/>
    </source>
</evidence>
<feature type="region of interest" description="Disordered" evidence="1">
    <location>
        <begin position="27"/>
        <end position="104"/>
    </location>
</feature>
<feature type="compositionally biased region" description="Basic and acidic residues" evidence="1">
    <location>
        <begin position="44"/>
        <end position="67"/>
    </location>
</feature>
<dbReference type="RefSeq" id="WP_132275902.1">
    <property type="nucleotide sequence ID" value="NZ_JAOBST010000005.1"/>
</dbReference>
<dbReference type="Proteomes" id="UP000295710">
    <property type="component" value="Unassembled WGS sequence"/>
</dbReference>
<feature type="compositionally biased region" description="Basic and acidic residues" evidence="1">
    <location>
        <begin position="75"/>
        <end position="103"/>
    </location>
</feature>
<sequence>MFGRKCTLCGGKLDGRGRCEECGLDSSKSEKRYKINQSSCDGEPLTHVHREDYHIPRGDEQKRKKEQSMSGGQRMENRQPEYRYHDDAAQRRMSKRERDKDQNKSVAGRIVAVITIVLTVAGIVLSVIEEHGPEISSWADTEFGESESAAVSEEYQYDPYEYVEKMIPETGESAEYVLSTGHYIVGTHIPEGNYAAETQDTFDTVQVHDNVNGIYLFEYEDKEDNCLDDLRMYQGAIVTVGCEDTVTLKTDNGQTGLMLQGMTNPLSETVAIGSGEEKTAGMDFEPGIYDIIASGEIGIVDIVVYDEEGEKIKSFSVYLGEDSGNGKGYKYMVLPEKTTIACNDGVALSLLPAETIASEDYLGFYEDLY</sequence>
<name>A0A4R4FIJ6_9FIRM</name>
<reference evidence="3 4" key="1">
    <citation type="journal article" date="2016" name="Nat. Microbiol.">
        <title>The Mouse Intestinal Bacterial Collection (miBC) provides host-specific insight into cultured diversity and functional potential of the gut microbiota.</title>
        <authorList>
            <person name="Lagkouvardos I."/>
            <person name="Pukall R."/>
            <person name="Abt B."/>
            <person name="Foesel B.U."/>
            <person name="Meier-Kolthoff J.P."/>
            <person name="Kumar N."/>
            <person name="Bresciani A."/>
            <person name="Martinez I."/>
            <person name="Just S."/>
            <person name="Ziegler C."/>
            <person name="Brugiroux S."/>
            <person name="Garzetti D."/>
            <person name="Wenning M."/>
            <person name="Bui T.P."/>
            <person name="Wang J."/>
            <person name="Hugenholtz F."/>
            <person name="Plugge C.M."/>
            <person name="Peterson D.A."/>
            <person name="Hornef M.W."/>
            <person name="Baines J.F."/>
            <person name="Smidt H."/>
            <person name="Walter J."/>
            <person name="Kristiansen K."/>
            <person name="Nielsen H.B."/>
            <person name="Haller D."/>
            <person name="Overmann J."/>
            <person name="Stecher B."/>
            <person name="Clavel T."/>
        </authorList>
    </citation>
    <scope>NUCLEOTIDE SEQUENCE [LARGE SCALE GENOMIC DNA]</scope>
    <source>
        <strain evidence="3 4">DSM 28560</strain>
    </source>
</reference>
<keyword evidence="2" id="KW-0472">Membrane</keyword>
<evidence type="ECO:0000313" key="3">
    <source>
        <dbReference type="EMBL" id="TDA22729.1"/>
    </source>
</evidence>